<proteinExistence type="predicted"/>
<feature type="region of interest" description="Disordered" evidence="1">
    <location>
        <begin position="30"/>
        <end position="52"/>
    </location>
</feature>
<organism evidence="2 3">
    <name type="scientific">Euroglyphus maynei</name>
    <name type="common">Mayne's house dust mite</name>
    <dbReference type="NCBI Taxonomy" id="6958"/>
    <lineage>
        <taxon>Eukaryota</taxon>
        <taxon>Metazoa</taxon>
        <taxon>Ecdysozoa</taxon>
        <taxon>Arthropoda</taxon>
        <taxon>Chelicerata</taxon>
        <taxon>Arachnida</taxon>
        <taxon>Acari</taxon>
        <taxon>Acariformes</taxon>
        <taxon>Sarcoptiformes</taxon>
        <taxon>Astigmata</taxon>
        <taxon>Psoroptidia</taxon>
        <taxon>Analgoidea</taxon>
        <taxon>Pyroglyphidae</taxon>
        <taxon>Pyroglyphinae</taxon>
        <taxon>Euroglyphus</taxon>
    </lineage>
</organism>
<dbReference type="AlphaFoldDB" id="A0A1Y3B3L3"/>
<comment type="caution">
    <text evidence="2">The sequence shown here is derived from an EMBL/GenBank/DDBJ whole genome shotgun (WGS) entry which is preliminary data.</text>
</comment>
<feature type="non-terminal residue" evidence="2">
    <location>
        <position position="147"/>
    </location>
</feature>
<dbReference type="EMBL" id="MUJZ01045208">
    <property type="protein sequence ID" value="OTF74797.1"/>
    <property type="molecule type" value="Genomic_DNA"/>
</dbReference>
<dbReference type="Proteomes" id="UP000194236">
    <property type="component" value="Unassembled WGS sequence"/>
</dbReference>
<gene>
    <name evidence="2" type="ORF">BLA29_011604</name>
</gene>
<feature type="compositionally biased region" description="Low complexity" evidence="1">
    <location>
        <begin position="86"/>
        <end position="98"/>
    </location>
</feature>
<protein>
    <submittedName>
        <fullName evidence="2">Uncharacterized protein</fullName>
    </submittedName>
</protein>
<keyword evidence="3" id="KW-1185">Reference proteome</keyword>
<sequence>VSPSPYLGNTWQPSYIPSSPVKAIRKVVKSSKTFQQQEDDRNQGFHSSQHPYRVRVVLQPNIKSPVQSVQNNYFERIQDSRSSAAASASAAATASSYSKTNQIVDQKEYVQVNTKTVRPLGTKTPPPPPAPIKAPPPPPPPRAAIKT</sequence>
<name>A0A1Y3B3L3_EURMA</name>
<feature type="region of interest" description="Disordered" evidence="1">
    <location>
        <begin position="86"/>
        <end position="147"/>
    </location>
</feature>
<feature type="compositionally biased region" description="Pro residues" evidence="1">
    <location>
        <begin position="124"/>
        <end position="147"/>
    </location>
</feature>
<evidence type="ECO:0000313" key="3">
    <source>
        <dbReference type="Proteomes" id="UP000194236"/>
    </source>
</evidence>
<evidence type="ECO:0000313" key="2">
    <source>
        <dbReference type="EMBL" id="OTF74797.1"/>
    </source>
</evidence>
<feature type="non-terminal residue" evidence="2">
    <location>
        <position position="1"/>
    </location>
</feature>
<accession>A0A1Y3B3L3</accession>
<evidence type="ECO:0000256" key="1">
    <source>
        <dbReference type="SAM" id="MobiDB-lite"/>
    </source>
</evidence>
<reference evidence="2 3" key="1">
    <citation type="submission" date="2017-03" db="EMBL/GenBank/DDBJ databases">
        <title>Genome Survey of Euroglyphus maynei.</title>
        <authorList>
            <person name="Arlian L.G."/>
            <person name="Morgan M.S."/>
            <person name="Rider S.D."/>
        </authorList>
    </citation>
    <scope>NUCLEOTIDE SEQUENCE [LARGE SCALE GENOMIC DNA]</scope>
    <source>
        <strain evidence="2">Arlian Lab</strain>
        <tissue evidence="2">Whole body</tissue>
    </source>
</reference>